<evidence type="ECO:0000313" key="5">
    <source>
        <dbReference type="EMBL" id="MBH8579519.1"/>
    </source>
</evidence>
<name>A0ABD4L1S9_9GAMM</name>
<evidence type="ECO:0000256" key="1">
    <source>
        <dbReference type="ARBA" id="ARBA00001946"/>
    </source>
</evidence>
<protein>
    <submittedName>
        <fullName evidence="5">NUDIX hydrolase</fullName>
    </submittedName>
</protein>
<reference evidence="5 6" key="1">
    <citation type="submission" date="2020-12" db="EMBL/GenBank/DDBJ databases">
        <title>Draft genome sequence of Halomonas pacifica strain CARE-V15.</title>
        <authorList>
            <person name="Vignesh N."/>
            <person name="Thabitha A."/>
            <person name="Saravanan R."/>
            <person name="Manigandan V."/>
        </authorList>
    </citation>
    <scope>NUCLEOTIDE SEQUENCE [LARGE SCALE GENOMIC DNA]</scope>
    <source>
        <strain evidence="5 6">CARE-V15</strain>
    </source>
</reference>
<comment type="similarity">
    <text evidence="3">Belongs to the Nudix hydrolase family.</text>
</comment>
<dbReference type="InterPro" id="IPR015797">
    <property type="entry name" value="NUDIX_hydrolase-like_dom_sf"/>
</dbReference>
<gene>
    <name evidence="5" type="ORF">I7V36_05360</name>
</gene>
<evidence type="ECO:0000313" key="6">
    <source>
        <dbReference type="Proteomes" id="UP000651738"/>
    </source>
</evidence>
<accession>A0ABD4L1S9</accession>
<sequence>MSGQGGCEFVETSKKRPVVATIAVLLKGDKVLLVRRSNPPDAGRWGFPGGKIERGETIEEAALRELYEETNVTANMHRAFNAVDVLDFDKDGGLEYHFVLVAVLCVWVSGEPLAGDDALEACFFNLDDVNENNLAISLDVEKVARQAMEVYKNELVE</sequence>
<dbReference type="PROSITE" id="PS00893">
    <property type="entry name" value="NUDIX_BOX"/>
    <property type="match status" value="1"/>
</dbReference>
<dbReference type="InterPro" id="IPR020084">
    <property type="entry name" value="NUDIX_hydrolase_CS"/>
</dbReference>
<dbReference type="AlphaFoldDB" id="A0ABD4L1S9"/>
<dbReference type="PANTHER" id="PTHR43736:SF1">
    <property type="entry name" value="DIHYDRONEOPTERIN TRIPHOSPHATE DIPHOSPHATASE"/>
    <property type="match status" value="1"/>
</dbReference>
<dbReference type="InterPro" id="IPR020476">
    <property type="entry name" value="Nudix_hydrolase"/>
</dbReference>
<dbReference type="Gene3D" id="3.90.79.10">
    <property type="entry name" value="Nucleoside Triphosphate Pyrophosphohydrolase"/>
    <property type="match status" value="1"/>
</dbReference>
<dbReference type="CDD" id="cd04673">
    <property type="entry name" value="NUDIX_ADPRase"/>
    <property type="match status" value="1"/>
</dbReference>
<dbReference type="SUPFAM" id="SSF55811">
    <property type="entry name" value="Nudix"/>
    <property type="match status" value="1"/>
</dbReference>
<dbReference type="GO" id="GO:0016787">
    <property type="term" value="F:hydrolase activity"/>
    <property type="evidence" value="ECO:0007669"/>
    <property type="project" value="UniProtKB-KW"/>
</dbReference>
<evidence type="ECO:0000256" key="3">
    <source>
        <dbReference type="RuleBase" id="RU003476"/>
    </source>
</evidence>
<evidence type="ECO:0000259" key="4">
    <source>
        <dbReference type="PROSITE" id="PS51462"/>
    </source>
</evidence>
<dbReference type="Proteomes" id="UP000651738">
    <property type="component" value="Unassembled WGS sequence"/>
</dbReference>
<feature type="domain" description="Nudix hydrolase" evidence="4">
    <location>
        <begin position="14"/>
        <end position="148"/>
    </location>
</feature>
<proteinExistence type="inferred from homology"/>
<dbReference type="PANTHER" id="PTHR43736">
    <property type="entry name" value="ADP-RIBOSE PYROPHOSPHATASE"/>
    <property type="match status" value="1"/>
</dbReference>
<dbReference type="Pfam" id="PF00293">
    <property type="entry name" value="NUDIX"/>
    <property type="match status" value="1"/>
</dbReference>
<dbReference type="EMBL" id="JAEDAF010000003">
    <property type="protein sequence ID" value="MBH8579519.1"/>
    <property type="molecule type" value="Genomic_DNA"/>
</dbReference>
<comment type="cofactor">
    <cofactor evidence="1">
        <name>Mg(2+)</name>
        <dbReference type="ChEBI" id="CHEBI:18420"/>
    </cofactor>
</comment>
<comment type="caution">
    <text evidence="5">The sequence shown here is derived from an EMBL/GenBank/DDBJ whole genome shotgun (WGS) entry which is preliminary data.</text>
</comment>
<dbReference type="PROSITE" id="PS51462">
    <property type="entry name" value="NUDIX"/>
    <property type="match status" value="1"/>
</dbReference>
<evidence type="ECO:0000256" key="2">
    <source>
        <dbReference type="ARBA" id="ARBA00022801"/>
    </source>
</evidence>
<dbReference type="InterPro" id="IPR000086">
    <property type="entry name" value="NUDIX_hydrolase_dom"/>
</dbReference>
<keyword evidence="2 3" id="KW-0378">Hydrolase</keyword>
<dbReference type="PRINTS" id="PR00502">
    <property type="entry name" value="NUDIXFAMILY"/>
</dbReference>
<organism evidence="5 6">
    <name type="scientific">Bisbaumannia pacifica</name>
    <dbReference type="NCBI Taxonomy" id="77098"/>
    <lineage>
        <taxon>Bacteria</taxon>
        <taxon>Pseudomonadati</taxon>
        <taxon>Pseudomonadota</taxon>
        <taxon>Gammaproteobacteria</taxon>
        <taxon>Oceanospirillales</taxon>
        <taxon>Halomonadaceae</taxon>
        <taxon>Bisbaumannia</taxon>
    </lineage>
</organism>